<dbReference type="EMBL" id="CAICTM010000417">
    <property type="protein sequence ID" value="CAB9510055.1"/>
    <property type="molecule type" value="Genomic_DNA"/>
</dbReference>
<dbReference type="Proteomes" id="UP001153069">
    <property type="component" value="Unassembled WGS sequence"/>
</dbReference>
<keyword evidence="3" id="KW-1185">Reference proteome</keyword>
<accession>A0A9N8HF54</accession>
<sequence>MGRPLMSAADVAPFRRTLMGRIVGKVIRVKVDTPDETDKSSISNGRKGGVLRRSSLFLSSITMADFKNPALFHKEEEEEDEETTHHCSASTFGESGSLRFELLELQQSDSLPSVPKRRNSRAGVVDTKPKVPMRNKSVNRVPW</sequence>
<organism evidence="2 3">
    <name type="scientific">Seminavis robusta</name>
    <dbReference type="NCBI Taxonomy" id="568900"/>
    <lineage>
        <taxon>Eukaryota</taxon>
        <taxon>Sar</taxon>
        <taxon>Stramenopiles</taxon>
        <taxon>Ochrophyta</taxon>
        <taxon>Bacillariophyta</taxon>
        <taxon>Bacillariophyceae</taxon>
        <taxon>Bacillariophycidae</taxon>
        <taxon>Naviculales</taxon>
        <taxon>Naviculaceae</taxon>
        <taxon>Seminavis</taxon>
    </lineage>
</organism>
<proteinExistence type="predicted"/>
<dbReference type="AlphaFoldDB" id="A0A9N8HF54"/>
<feature type="region of interest" description="Disordered" evidence="1">
    <location>
        <begin position="109"/>
        <end position="143"/>
    </location>
</feature>
<gene>
    <name evidence="2" type="ORF">SEMRO_418_G138850.1</name>
</gene>
<name>A0A9N8HF54_9STRA</name>
<comment type="caution">
    <text evidence="2">The sequence shown here is derived from an EMBL/GenBank/DDBJ whole genome shotgun (WGS) entry which is preliminary data.</text>
</comment>
<evidence type="ECO:0000256" key="1">
    <source>
        <dbReference type="SAM" id="MobiDB-lite"/>
    </source>
</evidence>
<evidence type="ECO:0000313" key="2">
    <source>
        <dbReference type="EMBL" id="CAB9510055.1"/>
    </source>
</evidence>
<protein>
    <submittedName>
        <fullName evidence="2">Uncharacterized protein</fullName>
    </submittedName>
</protein>
<evidence type="ECO:0000313" key="3">
    <source>
        <dbReference type="Proteomes" id="UP001153069"/>
    </source>
</evidence>
<reference evidence="2" key="1">
    <citation type="submission" date="2020-06" db="EMBL/GenBank/DDBJ databases">
        <authorList>
            <consortium name="Plant Systems Biology data submission"/>
        </authorList>
    </citation>
    <scope>NUCLEOTIDE SEQUENCE</scope>
    <source>
        <strain evidence="2">D6</strain>
    </source>
</reference>